<evidence type="ECO:0000256" key="1">
    <source>
        <dbReference type="ARBA" id="ARBA00004496"/>
    </source>
</evidence>
<proteinExistence type="inferred from homology"/>
<evidence type="ECO:0000256" key="5">
    <source>
        <dbReference type="ARBA" id="ARBA00023004"/>
    </source>
</evidence>
<dbReference type="GO" id="GO:0005737">
    <property type="term" value="C:cytoplasm"/>
    <property type="evidence" value="ECO:0007669"/>
    <property type="project" value="UniProtKB-SubCell"/>
</dbReference>
<dbReference type="GO" id="GO:0045892">
    <property type="term" value="P:negative regulation of DNA-templated transcription"/>
    <property type="evidence" value="ECO:0007669"/>
    <property type="project" value="TreeGrafter"/>
</dbReference>
<gene>
    <name evidence="11" type="primary">whiB</name>
    <name evidence="13" type="ORF">DFJ69_0539</name>
</gene>
<dbReference type="GO" id="GO:0045454">
    <property type="term" value="P:cell redox homeostasis"/>
    <property type="evidence" value="ECO:0007669"/>
    <property type="project" value="TreeGrafter"/>
</dbReference>
<feature type="binding site" evidence="11">
    <location>
        <position position="49"/>
    </location>
    <ligand>
        <name>[4Fe-4S] cluster</name>
        <dbReference type="ChEBI" id="CHEBI:49883"/>
    </ligand>
</feature>
<feature type="domain" description="4Fe-4S Wbl-type" evidence="12">
    <location>
        <begin position="14"/>
        <end position="73"/>
    </location>
</feature>
<keyword evidence="5 11" id="KW-0408">Iron</keyword>
<reference evidence="13 14" key="1">
    <citation type="submission" date="2018-08" db="EMBL/GenBank/DDBJ databases">
        <title>Sequencing the genomes of 1000 actinobacteria strains.</title>
        <authorList>
            <person name="Klenk H.-P."/>
        </authorList>
    </citation>
    <scope>NUCLEOTIDE SEQUENCE [LARGE SCALE GENOMIC DNA]</scope>
    <source>
        <strain evidence="13 14">DSM 43927</strain>
    </source>
</reference>
<sequence>MTLVTPAPWHERAACRQADPEMFFARPADRPAIEAAKRVCSGCPVREECLRYASEHDDLEGIWGGTTERERLAARIRHRLAHSLTAV</sequence>
<keyword evidence="7 11" id="KW-0805">Transcription regulation</keyword>
<dbReference type="EMBL" id="QTTT01000001">
    <property type="protein sequence ID" value="REE95157.1"/>
    <property type="molecule type" value="Genomic_DNA"/>
</dbReference>
<comment type="PTM">
    <text evidence="11">The Fe-S cluster can be nitrosylated by nitric oxide (NO).</text>
</comment>
<dbReference type="GO" id="GO:0003677">
    <property type="term" value="F:DNA binding"/>
    <property type="evidence" value="ECO:0007669"/>
    <property type="project" value="UniProtKB-UniRule"/>
</dbReference>
<evidence type="ECO:0000256" key="9">
    <source>
        <dbReference type="ARBA" id="ARBA00023157"/>
    </source>
</evidence>
<evidence type="ECO:0000256" key="8">
    <source>
        <dbReference type="ARBA" id="ARBA00023125"/>
    </source>
</evidence>
<dbReference type="HAMAP" id="MF_01479">
    <property type="entry name" value="WhiB"/>
    <property type="match status" value="1"/>
</dbReference>
<keyword evidence="6 11" id="KW-0411">Iron-sulfur</keyword>
<comment type="function">
    <text evidence="11">Acts as a transcriptional regulator. Probably redox-responsive. The apo- but not holo-form probably binds DNA.</text>
</comment>
<dbReference type="GO" id="GO:0035731">
    <property type="term" value="F:dinitrosyl-iron complex binding"/>
    <property type="evidence" value="ECO:0007669"/>
    <property type="project" value="UniProtKB-UniRule"/>
</dbReference>
<dbReference type="GO" id="GO:0047134">
    <property type="term" value="F:protein-disulfide reductase [NAD(P)H] activity"/>
    <property type="evidence" value="ECO:0007669"/>
    <property type="project" value="TreeGrafter"/>
</dbReference>
<feature type="binding site" evidence="11">
    <location>
        <position position="43"/>
    </location>
    <ligand>
        <name>[4Fe-4S] cluster</name>
        <dbReference type="ChEBI" id="CHEBI:49883"/>
    </ligand>
</feature>
<dbReference type="RefSeq" id="WP_116021001.1">
    <property type="nucleotide sequence ID" value="NZ_QTTT01000001.1"/>
</dbReference>
<keyword evidence="11" id="KW-0963">Cytoplasm</keyword>
<dbReference type="Proteomes" id="UP000256661">
    <property type="component" value="Unassembled WGS sequence"/>
</dbReference>
<feature type="binding site" evidence="11">
    <location>
        <position position="40"/>
    </location>
    <ligand>
        <name>[4Fe-4S] cluster</name>
        <dbReference type="ChEBI" id="CHEBI:49883"/>
    </ligand>
</feature>
<dbReference type="Pfam" id="PF02467">
    <property type="entry name" value="Whib"/>
    <property type="match status" value="1"/>
</dbReference>
<evidence type="ECO:0000256" key="2">
    <source>
        <dbReference type="ARBA" id="ARBA00006597"/>
    </source>
</evidence>
<dbReference type="GO" id="GO:0051539">
    <property type="term" value="F:4 iron, 4 sulfur cluster binding"/>
    <property type="evidence" value="ECO:0007669"/>
    <property type="project" value="UniProtKB-UniRule"/>
</dbReference>
<dbReference type="InterPro" id="IPR034768">
    <property type="entry name" value="4FE4S_WBL"/>
</dbReference>
<comment type="similarity">
    <text evidence="2 11">Belongs to the WhiB family.</text>
</comment>
<comment type="caution">
    <text evidence="13">The sequence shown here is derived from an EMBL/GenBank/DDBJ whole genome shotgun (WGS) entry which is preliminary data.</text>
</comment>
<evidence type="ECO:0000313" key="14">
    <source>
        <dbReference type="Proteomes" id="UP000256661"/>
    </source>
</evidence>
<dbReference type="GO" id="GO:0046872">
    <property type="term" value="F:metal ion binding"/>
    <property type="evidence" value="ECO:0007669"/>
    <property type="project" value="UniProtKB-KW"/>
</dbReference>
<evidence type="ECO:0000256" key="6">
    <source>
        <dbReference type="ARBA" id="ARBA00023014"/>
    </source>
</evidence>
<name>A0A3D9SHI8_9ACTN</name>
<protein>
    <recommendedName>
        <fullName evidence="11">Transcriptional regulator WhiB</fullName>
    </recommendedName>
</protein>
<comment type="cofactor">
    <cofactor evidence="11">
        <name>[4Fe-4S] cluster</name>
        <dbReference type="ChEBI" id="CHEBI:49883"/>
    </cofactor>
    <text evidence="11">Binds 1 [4Fe-4S] cluster per subunit. Following nitrosylation of the [4Fe-4S] cluster binds 1 [4Fe-8(NO)] cluster per subunit.</text>
</comment>
<evidence type="ECO:0000256" key="7">
    <source>
        <dbReference type="ARBA" id="ARBA00023015"/>
    </source>
</evidence>
<evidence type="ECO:0000256" key="10">
    <source>
        <dbReference type="ARBA" id="ARBA00023163"/>
    </source>
</evidence>
<feature type="binding site" evidence="11">
    <location>
        <position position="15"/>
    </location>
    <ligand>
        <name>[4Fe-4S] cluster</name>
        <dbReference type="ChEBI" id="CHEBI:49883"/>
    </ligand>
</feature>
<keyword evidence="4 11" id="KW-0479">Metal-binding</keyword>
<keyword evidence="10 11" id="KW-0804">Transcription</keyword>
<organism evidence="13 14">
    <name type="scientific">Thermomonospora umbrina</name>
    <dbReference type="NCBI Taxonomy" id="111806"/>
    <lineage>
        <taxon>Bacteria</taxon>
        <taxon>Bacillati</taxon>
        <taxon>Actinomycetota</taxon>
        <taxon>Actinomycetes</taxon>
        <taxon>Streptosporangiales</taxon>
        <taxon>Thermomonosporaceae</taxon>
        <taxon>Thermomonospora</taxon>
    </lineage>
</organism>
<dbReference type="PANTHER" id="PTHR38839">
    <property type="entry name" value="TRANSCRIPTIONAL REGULATOR WHID-RELATED"/>
    <property type="match status" value="1"/>
</dbReference>
<dbReference type="PROSITE" id="PS51674">
    <property type="entry name" value="4FE4S_WBL"/>
    <property type="match status" value="1"/>
</dbReference>
<keyword evidence="14" id="KW-1185">Reference proteome</keyword>
<dbReference type="OrthoDB" id="8104048at2"/>
<accession>A0A3D9SHI8</accession>
<keyword evidence="9 11" id="KW-1015">Disulfide bond</keyword>
<dbReference type="InterPro" id="IPR003482">
    <property type="entry name" value="Whib"/>
</dbReference>
<evidence type="ECO:0000313" key="13">
    <source>
        <dbReference type="EMBL" id="REE95157.1"/>
    </source>
</evidence>
<comment type="PTM">
    <text evidence="11">Upon Fe-S cluster removal intramolecular disulfide bonds are formed.</text>
</comment>
<keyword evidence="3 11" id="KW-0004">4Fe-4S</keyword>
<evidence type="ECO:0000256" key="11">
    <source>
        <dbReference type="HAMAP-Rule" id="MF_01479"/>
    </source>
</evidence>
<comment type="subcellular location">
    <subcellularLocation>
        <location evidence="1 11">Cytoplasm</location>
    </subcellularLocation>
</comment>
<keyword evidence="8 11" id="KW-0238">DNA-binding</keyword>
<evidence type="ECO:0000259" key="12">
    <source>
        <dbReference type="PROSITE" id="PS51674"/>
    </source>
</evidence>
<dbReference type="AlphaFoldDB" id="A0A3D9SHI8"/>
<evidence type="ECO:0000256" key="4">
    <source>
        <dbReference type="ARBA" id="ARBA00022723"/>
    </source>
</evidence>
<evidence type="ECO:0000256" key="3">
    <source>
        <dbReference type="ARBA" id="ARBA00022485"/>
    </source>
</evidence>